<feature type="domain" description="Acyl-ACP thioesterase-like C-terminal" evidence="9">
    <location>
        <begin position="161"/>
        <end position="214"/>
    </location>
</feature>
<evidence type="ECO:0000259" key="8">
    <source>
        <dbReference type="Pfam" id="PF01643"/>
    </source>
</evidence>
<proteinExistence type="inferred from homology"/>
<evidence type="ECO:0000256" key="6">
    <source>
        <dbReference type="ARBA" id="ARBA00023098"/>
    </source>
</evidence>
<dbReference type="GO" id="GO:0000036">
    <property type="term" value="F:acyl carrier activity"/>
    <property type="evidence" value="ECO:0007669"/>
    <property type="project" value="TreeGrafter"/>
</dbReference>
<keyword evidence="5" id="KW-0809">Transit peptide</keyword>
<evidence type="ECO:0000256" key="4">
    <source>
        <dbReference type="ARBA" id="ARBA00022832"/>
    </source>
</evidence>
<dbReference type="InterPro" id="IPR045023">
    <property type="entry name" value="FATA/B"/>
</dbReference>
<dbReference type="PANTHER" id="PTHR31727">
    <property type="entry name" value="OLEOYL-ACYL CARRIER PROTEIN THIOESTERASE 1, CHLOROPLASTIC"/>
    <property type="match status" value="1"/>
</dbReference>
<dbReference type="AlphaFoldDB" id="A0A9D1N1M5"/>
<keyword evidence="3" id="KW-0378">Hydrolase</keyword>
<dbReference type="InterPro" id="IPR002864">
    <property type="entry name" value="Acyl-ACP_thioesterase_NHD"/>
</dbReference>
<evidence type="ECO:0000256" key="3">
    <source>
        <dbReference type="ARBA" id="ARBA00022801"/>
    </source>
</evidence>
<keyword evidence="2" id="KW-0444">Lipid biosynthesis</keyword>
<accession>A0A9D1N1M5</accession>
<evidence type="ECO:0000256" key="2">
    <source>
        <dbReference type="ARBA" id="ARBA00022516"/>
    </source>
</evidence>
<organism evidence="10 11">
    <name type="scientific">Candidatus Aphodomorpha intestinavium</name>
    <dbReference type="NCBI Taxonomy" id="2840672"/>
    <lineage>
        <taxon>Bacteria</taxon>
        <taxon>Bacillati</taxon>
        <taxon>Bacillota</taxon>
        <taxon>Clostridia</taxon>
        <taxon>Eubacteriales</taxon>
        <taxon>Candidatus Aphodomorpha</taxon>
    </lineage>
</organism>
<comment type="caution">
    <text evidence="10">The sequence shown here is derived from an EMBL/GenBank/DDBJ whole genome shotgun (WGS) entry which is preliminary data.</text>
</comment>
<protein>
    <recommendedName>
        <fullName evidence="12">Acyl-ACP thioesterase</fullName>
    </recommendedName>
</protein>
<evidence type="ECO:0000256" key="7">
    <source>
        <dbReference type="ARBA" id="ARBA00023160"/>
    </source>
</evidence>
<dbReference type="Gene3D" id="3.10.129.10">
    <property type="entry name" value="Hotdog Thioesterase"/>
    <property type="match status" value="1"/>
</dbReference>
<dbReference type="InterPro" id="IPR029069">
    <property type="entry name" value="HotDog_dom_sf"/>
</dbReference>
<feature type="domain" description="Acyl-ACP thioesterase N-terminal hotdog" evidence="8">
    <location>
        <begin position="3"/>
        <end position="125"/>
    </location>
</feature>
<dbReference type="GO" id="GO:0016297">
    <property type="term" value="F:fatty acyl-[ACP] hydrolase activity"/>
    <property type="evidence" value="ECO:0007669"/>
    <property type="project" value="InterPro"/>
</dbReference>
<dbReference type="EMBL" id="DVNZ01000007">
    <property type="protein sequence ID" value="HIU93553.1"/>
    <property type="molecule type" value="Genomic_DNA"/>
</dbReference>
<dbReference type="Proteomes" id="UP000824128">
    <property type="component" value="Unassembled WGS sequence"/>
</dbReference>
<dbReference type="Pfam" id="PF01643">
    <property type="entry name" value="Acyl-ACP_TE"/>
    <property type="match status" value="1"/>
</dbReference>
<keyword evidence="6" id="KW-0443">Lipid metabolism</keyword>
<evidence type="ECO:0000259" key="9">
    <source>
        <dbReference type="Pfam" id="PF20791"/>
    </source>
</evidence>
<gene>
    <name evidence="10" type="ORF">IAD24_00195</name>
</gene>
<evidence type="ECO:0000313" key="10">
    <source>
        <dbReference type="EMBL" id="HIU93553.1"/>
    </source>
</evidence>
<sequence length="246" mass="27372">MQKTYEESLRLVTRDCDMFGRWRPSAALEAMQEAAGTHAALLGVGREELIRAHNVVWVLSRAALALARCPAIGERVTVETFPHPCLRFFYPRYFVFYDEARRRIGAAGTLWALVDLSTRRPASVPAVAERLPDNRDIPAPLELPRAVPKLAGQERLFTREPAFTELDVNGHVNNARYADYLLDALGLPLLRERTLTSVQVHFSSEILPGERLDMRLVTAADGCYLCGSSGGRVRFEAGGTLAPREP</sequence>
<comment type="similarity">
    <text evidence="1">Belongs to the acyl-ACP thioesterase family.</text>
</comment>
<dbReference type="PANTHER" id="PTHR31727:SF6">
    <property type="entry name" value="OLEOYL-ACYL CARRIER PROTEIN THIOESTERASE 1, CHLOROPLASTIC"/>
    <property type="match status" value="1"/>
</dbReference>
<evidence type="ECO:0000256" key="1">
    <source>
        <dbReference type="ARBA" id="ARBA00006500"/>
    </source>
</evidence>
<keyword evidence="7" id="KW-0275">Fatty acid biosynthesis</keyword>
<name>A0A9D1N1M5_9FIRM</name>
<reference evidence="10" key="2">
    <citation type="journal article" date="2021" name="PeerJ">
        <title>Extensive microbial diversity within the chicken gut microbiome revealed by metagenomics and culture.</title>
        <authorList>
            <person name="Gilroy R."/>
            <person name="Ravi A."/>
            <person name="Getino M."/>
            <person name="Pursley I."/>
            <person name="Horton D.L."/>
            <person name="Alikhan N.F."/>
            <person name="Baker D."/>
            <person name="Gharbi K."/>
            <person name="Hall N."/>
            <person name="Watson M."/>
            <person name="Adriaenssens E.M."/>
            <person name="Foster-Nyarko E."/>
            <person name="Jarju S."/>
            <person name="Secka A."/>
            <person name="Antonio M."/>
            <person name="Oren A."/>
            <person name="Chaudhuri R.R."/>
            <person name="La Ragione R."/>
            <person name="Hildebrand F."/>
            <person name="Pallen M.J."/>
        </authorList>
    </citation>
    <scope>NUCLEOTIDE SEQUENCE</scope>
    <source>
        <strain evidence="10">ChiGjej2B2-16831</strain>
    </source>
</reference>
<evidence type="ECO:0008006" key="12">
    <source>
        <dbReference type="Google" id="ProtNLM"/>
    </source>
</evidence>
<dbReference type="InterPro" id="IPR049427">
    <property type="entry name" value="Acyl-ACP_TE_C"/>
</dbReference>
<reference evidence="10" key="1">
    <citation type="submission" date="2020-10" db="EMBL/GenBank/DDBJ databases">
        <authorList>
            <person name="Gilroy R."/>
        </authorList>
    </citation>
    <scope>NUCLEOTIDE SEQUENCE</scope>
    <source>
        <strain evidence="10">ChiGjej2B2-16831</strain>
    </source>
</reference>
<evidence type="ECO:0000313" key="11">
    <source>
        <dbReference type="Proteomes" id="UP000824128"/>
    </source>
</evidence>
<dbReference type="SUPFAM" id="SSF54637">
    <property type="entry name" value="Thioesterase/thiol ester dehydrase-isomerase"/>
    <property type="match status" value="2"/>
</dbReference>
<keyword evidence="4" id="KW-0276">Fatty acid metabolism</keyword>
<evidence type="ECO:0000256" key="5">
    <source>
        <dbReference type="ARBA" id="ARBA00022946"/>
    </source>
</evidence>
<dbReference type="Pfam" id="PF20791">
    <property type="entry name" value="Acyl-ACP_TE_C"/>
    <property type="match status" value="1"/>
</dbReference>